<protein>
    <submittedName>
        <fullName evidence="1">Uncharacterized protein</fullName>
    </submittedName>
</protein>
<dbReference type="AlphaFoldDB" id="A0A815KPZ8"/>
<proteinExistence type="predicted"/>
<gene>
    <name evidence="1" type="ORF">EDS130_LOCUS35771</name>
</gene>
<accession>A0A815KPZ8</accession>
<reference evidence="1" key="1">
    <citation type="submission" date="2021-02" db="EMBL/GenBank/DDBJ databases">
        <authorList>
            <person name="Nowell W R."/>
        </authorList>
    </citation>
    <scope>NUCLEOTIDE SEQUENCE</scope>
</reference>
<evidence type="ECO:0000313" key="2">
    <source>
        <dbReference type="Proteomes" id="UP000663852"/>
    </source>
</evidence>
<name>A0A815KPZ8_ADIRI</name>
<dbReference type="EMBL" id="CAJNOJ010000320">
    <property type="protein sequence ID" value="CAF1396556.1"/>
    <property type="molecule type" value="Genomic_DNA"/>
</dbReference>
<sequence length="77" mass="8885">MYSIYLQIIDEEKELNEVDSPFKDDLNTIYYECCEQSIQINSTPSSTDKISKGSRIWLSFTLKKKSVIGLDNQTSKL</sequence>
<dbReference type="Proteomes" id="UP000663852">
    <property type="component" value="Unassembled WGS sequence"/>
</dbReference>
<comment type="caution">
    <text evidence="1">The sequence shown here is derived from an EMBL/GenBank/DDBJ whole genome shotgun (WGS) entry which is preliminary data.</text>
</comment>
<organism evidence="1 2">
    <name type="scientific">Adineta ricciae</name>
    <name type="common">Rotifer</name>
    <dbReference type="NCBI Taxonomy" id="249248"/>
    <lineage>
        <taxon>Eukaryota</taxon>
        <taxon>Metazoa</taxon>
        <taxon>Spiralia</taxon>
        <taxon>Gnathifera</taxon>
        <taxon>Rotifera</taxon>
        <taxon>Eurotatoria</taxon>
        <taxon>Bdelloidea</taxon>
        <taxon>Adinetida</taxon>
        <taxon>Adinetidae</taxon>
        <taxon>Adineta</taxon>
    </lineage>
</organism>
<evidence type="ECO:0000313" key="1">
    <source>
        <dbReference type="EMBL" id="CAF1396556.1"/>
    </source>
</evidence>